<evidence type="ECO:0000313" key="1">
    <source>
        <dbReference type="EMBL" id="WWQ65346.1"/>
    </source>
</evidence>
<sequence>MMQGAEQTVKVSFGEGWDRASRTVVRPLSPTGAEARDRAGKPYVMVYRLEGRSSPIEVHLVAWGDSHVGGWAYDDQGRRTGEVDLRLLEPGRLFIRHIAQWRYDTEDQAEFAPDAERSYTDLFPGGKGRSVSEPKGDRGPSRHTLAGIPEENRWHDRSLFGVCGARQLLLTQLSTSEQQPQFVDATESETEASCADRVADARPSPWVPPRPARPTHLKELFEPGTRIATNFEPEMTVTAVRDIAALRVPSGRLVVADPDTEGHSAGRELSERIPPGEYPVQAAVVAYEHQRGDKRIANQDEVAVRLLLGEETVVSWELALTEEDDPRLLREGEFFGFDTDCAAGAFADASGWEVLADKYRLYLVEQEDDAGETLSEGYLRTTDDVTGSDLVSFYTGGDGTYPVWMGRASTGKPVCVVVLTAYLPELRLL</sequence>
<protein>
    <submittedName>
        <fullName evidence="1">DUF4241 domain-containing protein</fullName>
    </submittedName>
</protein>
<dbReference type="Proteomes" id="UP001432251">
    <property type="component" value="Chromosome"/>
</dbReference>
<organism evidence="1 2">
    <name type="scientific">Streptomyces citrinus</name>
    <dbReference type="NCBI Taxonomy" id="3118173"/>
    <lineage>
        <taxon>Bacteria</taxon>
        <taxon>Bacillati</taxon>
        <taxon>Actinomycetota</taxon>
        <taxon>Actinomycetes</taxon>
        <taxon>Kitasatosporales</taxon>
        <taxon>Streptomycetaceae</taxon>
        <taxon>Streptomyces</taxon>
    </lineage>
</organism>
<name>A0ACD5ADN9_9ACTN</name>
<dbReference type="EMBL" id="CP146022">
    <property type="protein sequence ID" value="WWQ65346.1"/>
    <property type="molecule type" value="Genomic_DNA"/>
</dbReference>
<keyword evidence="2" id="KW-1185">Reference proteome</keyword>
<gene>
    <name evidence="1" type="ORF">V2W30_19820</name>
</gene>
<evidence type="ECO:0000313" key="2">
    <source>
        <dbReference type="Proteomes" id="UP001432251"/>
    </source>
</evidence>
<accession>A0ACD5ADN9</accession>
<reference evidence="1" key="1">
    <citation type="journal article" date="2025" name="Int. J. Syst. Evol. Microbiol.">
        <title>Streptomyces citrinus sp. nov., with yellow diffusible pigment.</title>
        <authorList>
            <person name="He Y."/>
            <person name="Yang E."/>
            <person name="Xu J."/>
            <person name="Sun Y."/>
            <person name="Sun L."/>
        </authorList>
    </citation>
    <scope>NUCLEOTIDE SEQUENCE</scope>
    <source>
        <strain evidence="1">Q6</strain>
    </source>
</reference>
<proteinExistence type="predicted"/>